<gene>
    <name evidence="2" type="ORF">H8R23_00060</name>
</gene>
<evidence type="ECO:0000313" key="2">
    <source>
        <dbReference type="EMBL" id="MBC5839793.1"/>
    </source>
</evidence>
<feature type="transmembrane region" description="Helical" evidence="1">
    <location>
        <begin position="70"/>
        <end position="89"/>
    </location>
</feature>
<protein>
    <submittedName>
        <fullName evidence="2">Uncharacterized protein</fullName>
    </submittedName>
</protein>
<feature type="transmembrane region" description="Helical" evidence="1">
    <location>
        <begin position="16"/>
        <end position="34"/>
    </location>
</feature>
<reference evidence="2 3" key="1">
    <citation type="submission" date="2020-08" db="EMBL/GenBank/DDBJ databases">
        <title>Description of novel Flavobacterium F-380 isolate.</title>
        <authorList>
            <person name="Saticioglu I.B."/>
            <person name="Duman M."/>
            <person name="Altun S."/>
        </authorList>
    </citation>
    <scope>NUCLEOTIDE SEQUENCE [LARGE SCALE GENOMIC DNA]</scope>
    <source>
        <strain evidence="2 3">F-380</strain>
    </source>
</reference>
<organism evidence="2 3">
    <name type="scientific">Flavobacterium kayseriense</name>
    <dbReference type="NCBI Taxonomy" id="2764714"/>
    <lineage>
        <taxon>Bacteria</taxon>
        <taxon>Pseudomonadati</taxon>
        <taxon>Bacteroidota</taxon>
        <taxon>Flavobacteriia</taxon>
        <taxon>Flavobacteriales</taxon>
        <taxon>Flavobacteriaceae</taxon>
        <taxon>Flavobacterium</taxon>
    </lineage>
</organism>
<feature type="transmembrane region" description="Helical" evidence="1">
    <location>
        <begin position="101"/>
        <end position="123"/>
    </location>
</feature>
<feature type="transmembrane region" description="Helical" evidence="1">
    <location>
        <begin position="135"/>
        <end position="154"/>
    </location>
</feature>
<keyword evidence="1" id="KW-0812">Transmembrane</keyword>
<evidence type="ECO:0000313" key="3">
    <source>
        <dbReference type="Proteomes" id="UP000629963"/>
    </source>
</evidence>
<accession>A0ABR7J2R2</accession>
<feature type="transmembrane region" description="Helical" evidence="1">
    <location>
        <begin position="46"/>
        <end position="64"/>
    </location>
</feature>
<proteinExistence type="predicted"/>
<sequence length="171" mass="19905">MQVASKVVTNFGQENLFLSHFYFIGQFMALSLFFKSLFLSKKQKNICDWIMGSGLSILAVQYVLDPAVFFKFNLFEIFVTSFLILALASMHLYNLLTERKVFYYCTIGILLYLSGSTILFFVGNLTAVLSKEYRFLPWTLNATLIIVYHLFILFEWKKSFYLKQLTIKNGN</sequence>
<keyword evidence="1" id="KW-1133">Transmembrane helix</keyword>
<comment type="caution">
    <text evidence="2">The sequence shown here is derived from an EMBL/GenBank/DDBJ whole genome shotgun (WGS) entry which is preliminary data.</text>
</comment>
<evidence type="ECO:0000256" key="1">
    <source>
        <dbReference type="SAM" id="Phobius"/>
    </source>
</evidence>
<name>A0ABR7J2R2_9FLAO</name>
<keyword evidence="3" id="KW-1185">Reference proteome</keyword>
<dbReference type="EMBL" id="JACRUJ010000001">
    <property type="protein sequence ID" value="MBC5839793.1"/>
    <property type="molecule type" value="Genomic_DNA"/>
</dbReference>
<dbReference type="Proteomes" id="UP000629963">
    <property type="component" value="Unassembled WGS sequence"/>
</dbReference>
<keyword evidence="1" id="KW-0472">Membrane</keyword>